<dbReference type="InterPro" id="IPR039678">
    <property type="entry name" value="CTNNBL1"/>
</dbReference>
<protein>
    <recommendedName>
        <fullName evidence="7">Beta-catenin-like protein 1 N-terminal domain-containing protein</fullName>
    </recommendedName>
</protein>
<dbReference type="Gene3D" id="1.25.10.10">
    <property type="entry name" value="Leucine-rich Repeat Variant"/>
    <property type="match status" value="1"/>
</dbReference>
<dbReference type="EMBL" id="FO082267">
    <property type="protein sequence ID" value="CCO18964.1"/>
    <property type="molecule type" value="Genomic_DNA"/>
</dbReference>
<dbReference type="GeneID" id="19012590"/>
<dbReference type="Pfam" id="PF08216">
    <property type="entry name" value="CTNNBL"/>
    <property type="match status" value="1"/>
</dbReference>
<dbReference type="SUPFAM" id="SSF48371">
    <property type="entry name" value="ARM repeat"/>
    <property type="match status" value="1"/>
</dbReference>
<evidence type="ECO:0000256" key="2">
    <source>
        <dbReference type="ARBA" id="ARBA00022553"/>
    </source>
</evidence>
<dbReference type="RefSeq" id="XP_007509849.1">
    <property type="nucleotide sequence ID" value="XM_007509787.1"/>
</dbReference>
<evidence type="ECO:0000313" key="8">
    <source>
        <dbReference type="EMBL" id="CCO18964.1"/>
    </source>
</evidence>
<dbReference type="SMART" id="SM01156">
    <property type="entry name" value="DUF1716"/>
    <property type="match status" value="1"/>
</dbReference>
<evidence type="ECO:0000256" key="3">
    <source>
        <dbReference type="ARBA" id="ARBA00022737"/>
    </source>
</evidence>
<evidence type="ECO:0000313" key="9">
    <source>
        <dbReference type="Proteomes" id="UP000198341"/>
    </source>
</evidence>
<dbReference type="PANTHER" id="PTHR14978">
    <property type="entry name" value="BETA-CATENIN-LIKE PROTEIN 1 NUCLEAR ASSOCIATED PROTEIN"/>
    <property type="match status" value="1"/>
</dbReference>
<evidence type="ECO:0000256" key="1">
    <source>
        <dbReference type="ARBA" id="ARBA00004123"/>
    </source>
</evidence>
<evidence type="ECO:0000256" key="6">
    <source>
        <dbReference type="SAM" id="MobiDB-lite"/>
    </source>
</evidence>
<dbReference type="GO" id="GO:0010467">
    <property type="term" value="P:gene expression"/>
    <property type="evidence" value="ECO:0007669"/>
    <property type="project" value="UniProtKB-ARBA"/>
</dbReference>
<feature type="region of interest" description="Disordered" evidence="6">
    <location>
        <begin position="60"/>
        <end position="89"/>
    </location>
</feature>
<proteinExistence type="predicted"/>
<keyword evidence="9" id="KW-1185">Reference proteome</keyword>
<evidence type="ECO:0000256" key="5">
    <source>
        <dbReference type="ARBA" id="ARBA00023242"/>
    </source>
</evidence>
<dbReference type="InterPro" id="IPR011989">
    <property type="entry name" value="ARM-like"/>
</dbReference>
<dbReference type="KEGG" id="bpg:Bathy12g00200"/>
<comment type="subcellular location">
    <subcellularLocation>
        <location evidence="1">Nucleus</location>
    </subcellularLocation>
</comment>
<organism evidence="8 9">
    <name type="scientific">Bathycoccus prasinos</name>
    <dbReference type="NCBI Taxonomy" id="41875"/>
    <lineage>
        <taxon>Eukaryota</taxon>
        <taxon>Viridiplantae</taxon>
        <taxon>Chlorophyta</taxon>
        <taxon>Mamiellophyceae</taxon>
        <taxon>Mamiellales</taxon>
        <taxon>Bathycoccaceae</taxon>
        <taxon>Bathycoccus</taxon>
    </lineage>
</organism>
<feature type="domain" description="Beta-catenin-like protein 1 N-terminal" evidence="7">
    <location>
        <begin position="94"/>
        <end position="207"/>
    </location>
</feature>
<feature type="compositionally biased region" description="Acidic residues" evidence="6">
    <location>
        <begin position="60"/>
        <end position="71"/>
    </location>
</feature>
<feature type="region of interest" description="Disordered" evidence="6">
    <location>
        <begin position="260"/>
        <end position="280"/>
    </location>
</feature>
<dbReference type="Proteomes" id="UP000198341">
    <property type="component" value="Chromosome 12"/>
</dbReference>
<keyword evidence="5" id="KW-0539">Nucleus</keyword>
<dbReference type="FunFam" id="1.25.10.10:FF:001136">
    <property type="entry name" value="Beta-catenin-like protein 1"/>
    <property type="match status" value="1"/>
</dbReference>
<dbReference type="eggNOG" id="KOG2734">
    <property type="taxonomic scope" value="Eukaryota"/>
</dbReference>
<dbReference type="InterPro" id="IPR013180">
    <property type="entry name" value="CTNNBL1_N"/>
</dbReference>
<dbReference type="PANTHER" id="PTHR14978:SF0">
    <property type="entry name" value="BETA-CATENIN-LIKE PROTEIN 1"/>
    <property type="match status" value="1"/>
</dbReference>
<dbReference type="GO" id="GO:0005681">
    <property type="term" value="C:spliceosomal complex"/>
    <property type="evidence" value="ECO:0007669"/>
    <property type="project" value="TreeGrafter"/>
</dbReference>
<accession>K8ELX4</accession>
<name>K8ELX4_9CHLO</name>
<evidence type="ECO:0000256" key="4">
    <source>
        <dbReference type="ARBA" id="ARBA00023054"/>
    </source>
</evidence>
<keyword evidence="3" id="KW-0677">Repeat</keyword>
<reference evidence="8 9" key="1">
    <citation type="submission" date="2011-10" db="EMBL/GenBank/DDBJ databases">
        <authorList>
            <person name="Genoscope - CEA"/>
        </authorList>
    </citation>
    <scope>NUCLEOTIDE SEQUENCE [LARGE SCALE GENOMIC DNA]</scope>
    <source>
        <strain evidence="8 9">RCC 1105</strain>
    </source>
</reference>
<dbReference type="AlphaFoldDB" id="K8ELX4"/>
<gene>
    <name evidence="8" type="ordered locus">Bathy12g00200</name>
</gene>
<keyword evidence="2" id="KW-0597">Phosphoprotein</keyword>
<dbReference type="InterPro" id="IPR016024">
    <property type="entry name" value="ARM-type_fold"/>
</dbReference>
<sequence>MSGVQLTENLIKTLDGGGKDDDSSFIPAPGGFQGPRDGYIFQNGEAGVGYYREEIFAAKEDDDDDDDDEVLVNDNNAKRRKTSNETATTTTTMKTKSTIDYDKMLAEIEQNNPDITKETTELTGKSVKKFVIQFERALNDNVEKRAKFSTKPEKFLDSEVDLDNAIKNLQSLASAPKLYHVLIDTKCVPSLLSVLAHENEDICVDILELFRELFDPDASNEGEEDENRQAFQLLNCLRENDGIKMFVDCLMDRFFSKPKKKNEREEREEKDDDLAGEETKRNAEETILQIVENAIEISGGTSEICEYFLNESNTRLKEYLLERVGKKQGTDGVKLQASELLSILTTGCDETVKKSMLLANDAFMDPIMMAIACYKKKEPQDSEEREIVENLADALCALLQTKKGQETFFNLEGLELMLMCVKSKLFVRGSALKILDFALTENELGCLKFIDAFGLKTIFSTFVGCFGGDEKKIKKIRKKYGNDYVDAECERTLSVIASLFQNIDISKNTDKYNRVVSKFVEDSFVKLDLLVESYVSYGKRVSKIELPNDENPPQDSEDEQDIYLEKLDHGLSSLENVAIIIAHLWATLDDAIQKRIFVDLENNEIDVSHARDVLRDRAKNIGDGGGEQVQKDKVDQLLTLVYSLYMPDEVRPGDE</sequence>
<dbReference type="OrthoDB" id="1898821at2759"/>
<evidence type="ECO:0000259" key="7">
    <source>
        <dbReference type="SMART" id="SM01156"/>
    </source>
</evidence>
<dbReference type="STRING" id="41875.K8ELX4"/>
<keyword evidence="4" id="KW-0175">Coiled coil</keyword>